<dbReference type="SUPFAM" id="SSF52540">
    <property type="entry name" value="P-loop containing nucleoside triphosphate hydrolases"/>
    <property type="match status" value="1"/>
</dbReference>
<name>A0A381U9A1_9ZZZZ</name>
<dbReference type="GO" id="GO:0005524">
    <property type="term" value="F:ATP binding"/>
    <property type="evidence" value="ECO:0007669"/>
    <property type="project" value="UniProtKB-KW"/>
</dbReference>
<evidence type="ECO:0000256" key="2">
    <source>
        <dbReference type="ARBA" id="ARBA00022741"/>
    </source>
</evidence>
<evidence type="ECO:0000256" key="1">
    <source>
        <dbReference type="ARBA" id="ARBA00005417"/>
    </source>
</evidence>
<organism evidence="5">
    <name type="scientific">marine metagenome</name>
    <dbReference type="NCBI Taxonomy" id="408172"/>
    <lineage>
        <taxon>unclassified sequences</taxon>
        <taxon>metagenomes</taxon>
        <taxon>ecological metagenomes</taxon>
    </lineage>
</organism>
<gene>
    <name evidence="5" type="ORF">METZ01_LOCUS77654</name>
</gene>
<dbReference type="EMBL" id="UINC01005990">
    <property type="protein sequence ID" value="SVA24800.1"/>
    <property type="molecule type" value="Genomic_DNA"/>
</dbReference>
<dbReference type="Gene3D" id="3.40.50.300">
    <property type="entry name" value="P-loop containing nucleotide triphosphate hydrolases"/>
    <property type="match status" value="1"/>
</dbReference>
<dbReference type="FunFam" id="3.40.50.300:FF:000056">
    <property type="entry name" value="Cell division ATP-binding protein FtsE"/>
    <property type="match status" value="1"/>
</dbReference>
<feature type="domain" description="ABC transporter" evidence="4">
    <location>
        <begin position="2"/>
        <end position="217"/>
    </location>
</feature>
<dbReference type="InterPro" id="IPR027417">
    <property type="entry name" value="P-loop_NTPase"/>
</dbReference>
<dbReference type="PROSITE" id="PS50893">
    <property type="entry name" value="ABC_TRANSPORTER_2"/>
    <property type="match status" value="1"/>
</dbReference>
<accession>A0A381U9A1</accession>
<dbReference type="InterPro" id="IPR015854">
    <property type="entry name" value="ABC_transpr_LolD-like"/>
</dbReference>
<dbReference type="GO" id="GO:0005886">
    <property type="term" value="C:plasma membrane"/>
    <property type="evidence" value="ECO:0007669"/>
    <property type="project" value="TreeGrafter"/>
</dbReference>
<dbReference type="InterPro" id="IPR003439">
    <property type="entry name" value="ABC_transporter-like_ATP-bd"/>
</dbReference>
<dbReference type="SMART" id="SM00382">
    <property type="entry name" value="AAA"/>
    <property type="match status" value="1"/>
</dbReference>
<dbReference type="InterPro" id="IPR003593">
    <property type="entry name" value="AAA+_ATPase"/>
</dbReference>
<reference evidence="5" key="1">
    <citation type="submission" date="2018-05" db="EMBL/GenBank/DDBJ databases">
        <authorList>
            <person name="Lanie J.A."/>
            <person name="Ng W.-L."/>
            <person name="Kazmierczak K.M."/>
            <person name="Andrzejewski T.M."/>
            <person name="Davidsen T.M."/>
            <person name="Wayne K.J."/>
            <person name="Tettelin H."/>
            <person name="Glass J.I."/>
            <person name="Rusch D."/>
            <person name="Podicherti R."/>
            <person name="Tsui H.-C.T."/>
            <person name="Winkler M.E."/>
        </authorList>
    </citation>
    <scope>NUCLEOTIDE SEQUENCE</scope>
</reference>
<evidence type="ECO:0000256" key="3">
    <source>
        <dbReference type="ARBA" id="ARBA00022840"/>
    </source>
</evidence>
<dbReference type="Pfam" id="PF00005">
    <property type="entry name" value="ABC_tran"/>
    <property type="match status" value="1"/>
</dbReference>
<evidence type="ECO:0000313" key="5">
    <source>
        <dbReference type="EMBL" id="SVA24800.1"/>
    </source>
</evidence>
<dbReference type="GO" id="GO:0022857">
    <property type="term" value="F:transmembrane transporter activity"/>
    <property type="evidence" value="ECO:0007669"/>
    <property type="project" value="TreeGrafter"/>
</dbReference>
<proteinExistence type="inferred from homology"/>
<dbReference type="GO" id="GO:0016887">
    <property type="term" value="F:ATP hydrolysis activity"/>
    <property type="evidence" value="ECO:0007669"/>
    <property type="project" value="InterPro"/>
</dbReference>
<dbReference type="PANTHER" id="PTHR24220">
    <property type="entry name" value="IMPORT ATP-BINDING PROTEIN"/>
    <property type="match status" value="1"/>
</dbReference>
<sequence length="217" mass="24192">MIEFHNVSYKYEKGRGATNLNFTIDDGDFVFLIGPTGSGKTTLMRLIYFDLLCDTGTIKVGSFVSDDIRRKDIPTIRRGIGMVFQKYHLLNDRNVFDNVALPLHVLGYSGREIPNRVEEALDLVGLKGKDDHYPIELSGGEQQRVTLARAIIKEPEILLADEPTGNLDPVSAFELVQLLETVNETGTTVLMASHNYNLIKGRGRRILELKDGTLRGG</sequence>
<keyword evidence="3" id="KW-0067">ATP-binding</keyword>
<dbReference type="AlphaFoldDB" id="A0A381U9A1"/>
<keyword evidence="2" id="KW-0547">Nucleotide-binding</keyword>
<dbReference type="PANTHER" id="PTHR24220:SF470">
    <property type="entry name" value="CELL DIVISION ATP-BINDING PROTEIN FTSE"/>
    <property type="match status" value="1"/>
</dbReference>
<comment type="similarity">
    <text evidence="1">Belongs to the ABC transporter superfamily.</text>
</comment>
<dbReference type="InterPro" id="IPR017871">
    <property type="entry name" value="ABC_transporter-like_CS"/>
</dbReference>
<protein>
    <recommendedName>
        <fullName evidence="4">ABC transporter domain-containing protein</fullName>
    </recommendedName>
</protein>
<evidence type="ECO:0000259" key="4">
    <source>
        <dbReference type="PROSITE" id="PS50893"/>
    </source>
</evidence>
<dbReference type="PROSITE" id="PS00211">
    <property type="entry name" value="ABC_TRANSPORTER_1"/>
    <property type="match status" value="1"/>
</dbReference>